<name>A0A4R5TV22_9MICC</name>
<dbReference type="EMBL" id="SMTK01000004">
    <property type="protein sequence ID" value="TDK24925.1"/>
    <property type="molecule type" value="Genomic_DNA"/>
</dbReference>
<evidence type="ECO:0000256" key="1">
    <source>
        <dbReference type="ARBA" id="ARBA00023015"/>
    </source>
</evidence>
<evidence type="ECO:0000259" key="4">
    <source>
        <dbReference type="PROSITE" id="PS01124"/>
    </source>
</evidence>
<keyword evidence="6" id="KW-1185">Reference proteome</keyword>
<dbReference type="SUPFAM" id="SSF46689">
    <property type="entry name" value="Homeodomain-like"/>
    <property type="match status" value="1"/>
</dbReference>
<dbReference type="AlphaFoldDB" id="A0A4R5TV22"/>
<reference evidence="5 6" key="1">
    <citation type="submission" date="2019-03" db="EMBL/GenBank/DDBJ databases">
        <title>Arthrobacter sp. nov., an bacterium isolated from biocrust in Mu Us Desert.</title>
        <authorList>
            <person name="Lixiong L."/>
        </authorList>
    </citation>
    <scope>NUCLEOTIDE SEQUENCE [LARGE SCALE GENOMIC DNA]</scope>
    <source>
        <strain evidence="5 6">SLN-3</strain>
    </source>
</reference>
<evidence type="ECO:0000256" key="3">
    <source>
        <dbReference type="ARBA" id="ARBA00023163"/>
    </source>
</evidence>
<dbReference type="PROSITE" id="PS01124">
    <property type="entry name" value="HTH_ARAC_FAMILY_2"/>
    <property type="match status" value="1"/>
</dbReference>
<evidence type="ECO:0000256" key="2">
    <source>
        <dbReference type="ARBA" id="ARBA00023125"/>
    </source>
</evidence>
<dbReference type="InterPro" id="IPR018062">
    <property type="entry name" value="HTH_AraC-typ_CS"/>
</dbReference>
<evidence type="ECO:0000313" key="6">
    <source>
        <dbReference type="Proteomes" id="UP000295411"/>
    </source>
</evidence>
<dbReference type="Pfam" id="PF12833">
    <property type="entry name" value="HTH_18"/>
    <property type="match status" value="1"/>
</dbReference>
<accession>A0A4R5TV22</accession>
<organism evidence="5 6">
    <name type="scientific">Arthrobacter crusticola</name>
    <dbReference type="NCBI Taxonomy" id="2547960"/>
    <lineage>
        <taxon>Bacteria</taxon>
        <taxon>Bacillati</taxon>
        <taxon>Actinomycetota</taxon>
        <taxon>Actinomycetes</taxon>
        <taxon>Micrococcales</taxon>
        <taxon>Micrococcaceae</taxon>
        <taxon>Arthrobacter</taxon>
    </lineage>
</organism>
<dbReference type="RefSeq" id="WP_133404584.1">
    <property type="nucleotide sequence ID" value="NZ_SMTK01000004.1"/>
</dbReference>
<proteinExistence type="predicted"/>
<keyword evidence="3" id="KW-0804">Transcription</keyword>
<dbReference type="Proteomes" id="UP000295411">
    <property type="component" value="Unassembled WGS sequence"/>
</dbReference>
<keyword evidence="2" id="KW-0238">DNA-binding</keyword>
<dbReference type="OrthoDB" id="9799345at2"/>
<gene>
    <name evidence="5" type="ORF">E2F48_13680</name>
</gene>
<dbReference type="InterPro" id="IPR018060">
    <property type="entry name" value="HTH_AraC"/>
</dbReference>
<evidence type="ECO:0000313" key="5">
    <source>
        <dbReference type="EMBL" id="TDK24925.1"/>
    </source>
</evidence>
<dbReference type="PROSITE" id="PS00041">
    <property type="entry name" value="HTH_ARAC_FAMILY_1"/>
    <property type="match status" value="1"/>
</dbReference>
<dbReference type="GO" id="GO:0043565">
    <property type="term" value="F:sequence-specific DNA binding"/>
    <property type="evidence" value="ECO:0007669"/>
    <property type="project" value="InterPro"/>
</dbReference>
<sequence length="67" mass="7246">MRKRRLEGVRRALVNPTLARTPIASVAACHGLTGAPHFNRLFRATYGCTPGEYRSSTAGPHGLLRTG</sequence>
<dbReference type="InterPro" id="IPR009057">
    <property type="entry name" value="Homeodomain-like_sf"/>
</dbReference>
<protein>
    <submittedName>
        <fullName evidence="5">Helix-turn-helix domain-containing protein</fullName>
    </submittedName>
</protein>
<feature type="domain" description="HTH araC/xylS-type" evidence="4">
    <location>
        <begin position="1"/>
        <end position="56"/>
    </location>
</feature>
<keyword evidence="1" id="KW-0805">Transcription regulation</keyword>
<comment type="caution">
    <text evidence="5">The sequence shown here is derived from an EMBL/GenBank/DDBJ whole genome shotgun (WGS) entry which is preliminary data.</text>
</comment>
<dbReference type="Gene3D" id="1.10.10.60">
    <property type="entry name" value="Homeodomain-like"/>
    <property type="match status" value="1"/>
</dbReference>
<dbReference type="GO" id="GO:0003700">
    <property type="term" value="F:DNA-binding transcription factor activity"/>
    <property type="evidence" value="ECO:0007669"/>
    <property type="project" value="InterPro"/>
</dbReference>